<protein>
    <submittedName>
        <fullName evidence="2">DUF3126 family protein</fullName>
    </submittedName>
</protein>
<accession>A0A5R9JBM8</accession>
<dbReference type="Proteomes" id="UP000305654">
    <property type="component" value="Unassembled WGS sequence"/>
</dbReference>
<dbReference type="EMBL" id="VCDI01000001">
    <property type="protein sequence ID" value="TLU74399.1"/>
    <property type="molecule type" value="Genomic_DNA"/>
</dbReference>
<organism evidence="2 3">
    <name type="scientific">Lichenicoccus roseus</name>
    <dbReference type="NCBI Taxonomy" id="2683649"/>
    <lineage>
        <taxon>Bacteria</taxon>
        <taxon>Pseudomonadati</taxon>
        <taxon>Pseudomonadota</taxon>
        <taxon>Alphaproteobacteria</taxon>
        <taxon>Acetobacterales</taxon>
        <taxon>Acetobacteraceae</taxon>
        <taxon>Lichenicoccus</taxon>
    </lineage>
</organism>
<evidence type="ECO:0000256" key="1">
    <source>
        <dbReference type="SAM" id="MobiDB-lite"/>
    </source>
</evidence>
<comment type="caution">
    <text evidence="2">The sequence shown here is derived from an EMBL/GenBank/DDBJ whole genome shotgun (WGS) entry which is preliminary data.</text>
</comment>
<dbReference type="Pfam" id="PF11324">
    <property type="entry name" value="DUF3126"/>
    <property type="match status" value="1"/>
</dbReference>
<keyword evidence="3" id="KW-1185">Reference proteome</keyword>
<sequence length="104" mass="10924">MNTSEIARVQAYLRKLFGSDRIRVVKPARAGMSVEVAVEDETIGTLHRDEDEGEVSYAMHVTILEEDLPAAAPVPAQAGPGKAATGKAETGKAGPGQAGKPARR</sequence>
<proteinExistence type="predicted"/>
<dbReference type="OrthoDB" id="7632283at2"/>
<gene>
    <name evidence="2" type="ORF">FE263_04235</name>
</gene>
<dbReference type="InterPro" id="IPR021473">
    <property type="entry name" value="DUF3126"/>
</dbReference>
<evidence type="ECO:0000313" key="3">
    <source>
        <dbReference type="Proteomes" id="UP000305654"/>
    </source>
</evidence>
<reference evidence="2 3" key="1">
    <citation type="submission" date="2019-05" db="EMBL/GenBank/DDBJ databases">
        <authorList>
            <person name="Pankratov T."/>
            <person name="Grouzdev D."/>
        </authorList>
    </citation>
    <scope>NUCLEOTIDE SEQUENCE [LARGE SCALE GENOMIC DNA]</scope>
    <source>
        <strain evidence="2 3">KEBCLARHB70R</strain>
    </source>
</reference>
<dbReference type="AlphaFoldDB" id="A0A5R9JBM8"/>
<feature type="compositionally biased region" description="Low complexity" evidence="1">
    <location>
        <begin position="70"/>
        <end position="92"/>
    </location>
</feature>
<evidence type="ECO:0000313" key="2">
    <source>
        <dbReference type="EMBL" id="TLU74399.1"/>
    </source>
</evidence>
<feature type="region of interest" description="Disordered" evidence="1">
    <location>
        <begin position="70"/>
        <end position="104"/>
    </location>
</feature>
<name>A0A5R9JBM8_9PROT</name>